<dbReference type="KEGG" id="prel:PRELSG_0020600"/>
<dbReference type="Proteomes" id="UP000220158">
    <property type="component" value="Unassembled WGS sequence"/>
</dbReference>
<evidence type="ECO:0008006" key="4">
    <source>
        <dbReference type="Google" id="ProtNLM"/>
    </source>
</evidence>
<evidence type="ECO:0000313" key="2">
    <source>
        <dbReference type="EMBL" id="CRG84257.1"/>
    </source>
</evidence>
<keyword evidence="1" id="KW-0732">Signal</keyword>
<dbReference type="OrthoDB" id="369669at2759"/>
<name>A0A1J1GJY1_PLARL</name>
<feature type="signal peptide" evidence="1">
    <location>
        <begin position="1"/>
        <end position="22"/>
    </location>
</feature>
<feature type="chain" id="PRO_5012339672" description="LIMP protein" evidence="1">
    <location>
        <begin position="23"/>
        <end position="112"/>
    </location>
</feature>
<dbReference type="RefSeq" id="XP_028531069.1">
    <property type="nucleotide sequence ID" value="XM_028679333.1"/>
</dbReference>
<accession>A0A1J1GJY1</accession>
<organism evidence="2 3">
    <name type="scientific">Plasmodium relictum</name>
    <dbReference type="NCBI Taxonomy" id="85471"/>
    <lineage>
        <taxon>Eukaryota</taxon>
        <taxon>Sar</taxon>
        <taxon>Alveolata</taxon>
        <taxon>Apicomplexa</taxon>
        <taxon>Aconoidasida</taxon>
        <taxon>Haemosporida</taxon>
        <taxon>Plasmodiidae</taxon>
        <taxon>Plasmodium</taxon>
        <taxon>Plasmodium (Haemamoeba)</taxon>
    </lineage>
</organism>
<protein>
    <recommendedName>
        <fullName evidence="4">LIMP protein</fullName>
    </recommendedName>
</protein>
<dbReference type="VEuPathDB" id="PlasmoDB:PRELSG_0020600"/>
<evidence type="ECO:0000313" key="3">
    <source>
        <dbReference type="Proteomes" id="UP000220158"/>
    </source>
</evidence>
<keyword evidence="3" id="KW-1185">Reference proteome</keyword>
<reference evidence="2 3" key="1">
    <citation type="submission" date="2015-04" db="EMBL/GenBank/DDBJ databases">
        <authorList>
            <consortium name="Pathogen Informatics"/>
        </authorList>
    </citation>
    <scope>NUCLEOTIDE SEQUENCE [LARGE SCALE GENOMIC DNA]</scope>
    <source>
        <strain evidence="2 3">SGS1</strain>
    </source>
</reference>
<gene>
    <name evidence="2" type="ORF">PRELSG_0020600</name>
</gene>
<dbReference type="GeneID" id="39734133"/>
<dbReference type="OMA" id="GNKYFMD"/>
<dbReference type="EMBL" id="CVMU01000062">
    <property type="protein sequence ID" value="CRG84257.1"/>
    <property type="molecule type" value="Genomic_DNA"/>
</dbReference>
<dbReference type="AlphaFoldDB" id="A0A1J1GJY1"/>
<sequence>MFNSFVILIFFFFFFSFKLSQMLKIENRSIKNENSRFVQIDRDMNEPPYSIINVYYTESLLDEDLVNEIENNRRMEKDKIRNYFRKNLISNKYFMEYSKKQKEQMESLIGNL</sequence>
<proteinExistence type="predicted"/>
<evidence type="ECO:0000256" key="1">
    <source>
        <dbReference type="SAM" id="SignalP"/>
    </source>
</evidence>